<protein>
    <submittedName>
        <fullName evidence="1">DUF3500 domain-containing protein</fullName>
    </submittedName>
</protein>
<evidence type="ECO:0000313" key="2">
    <source>
        <dbReference type="Proteomes" id="UP000321907"/>
    </source>
</evidence>
<accession>A0A5C7FCP7</accession>
<organism evidence="1 2">
    <name type="scientific">Neolewinella aurantiaca</name>
    <dbReference type="NCBI Taxonomy" id="2602767"/>
    <lineage>
        <taxon>Bacteria</taxon>
        <taxon>Pseudomonadati</taxon>
        <taxon>Bacteroidota</taxon>
        <taxon>Saprospiria</taxon>
        <taxon>Saprospirales</taxon>
        <taxon>Lewinellaceae</taxon>
        <taxon>Neolewinella</taxon>
    </lineage>
</organism>
<dbReference type="Pfam" id="PF12006">
    <property type="entry name" value="DUF3500"/>
    <property type="match status" value="1"/>
</dbReference>
<keyword evidence="2" id="KW-1185">Reference proteome</keyword>
<dbReference type="Proteomes" id="UP000321907">
    <property type="component" value="Unassembled WGS sequence"/>
</dbReference>
<reference evidence="1 2" key="1">
    <citation type="submission" date="2019-08" db="EMBL/GenBank/DDBJ databases">
        <title>Lewinella sp. strain SSH13 Genome sequencing and assembly.</title>
        <authorList>
            <person name="Kim I."/>
        </authorList>
    </citation>
    <scope>NUCLEOTIDE SEQUENCE [LARGE SCALE GENOMIC DNA]</scope>
    <source>
        <strain evidence="1 2">SSH13</strain>
    </source>
</reference>
<comment type="caution">
    <text evidence="1">The sequence shown here is derived from an EMBL/GenBank/DDBJ whole genome shotgun (WGS) entry which is preliminary data.</text>
</comment>
<dbReference type="PANTHER" id="PTHR37489:SF1">
    <property type="entry name" value="DUF3500 DOMAIN-CONTAINING PROTEIN"/>
    <property type="match status" value="1"/>
</dbReference>
<dbReference type="OrthoDB" id="581140at2"/>
<dbReference type="AlphaFoldDB" id="A0A5C7FCP7"/>
<sequence>MRQAMVDFRSSLSSTLLSEGSVCLDDERFYLWHNTPANNDNRDGITYGDLSSDQLAAFKEILQLFLSSDGYQKVYEITELSEGWLSDVMSNVWSPDYYSIDMFGNPETSGSWGFQLDGHHCAVNFLVHGDNISIVPAFLGGEPAANTYNGIDFDIFSDERELALSLYNSLSTTELASASSTSSSHSLEVGPADRNGDTDPYIGTYDYSGFETGLKYSDMSATAQANLVLVMKEYVYNMTTSFADAWWADIMTNIDDTYFVWINDTNTSPTSTSEFYYRIYNPYLWSEFNTEGSTGANAATIPDYNHVHTITRIPNNPATDDGGDYGIFAQMINGNGVRTLYEHYASADHHKASEMNFDYSVKIPHTHVHGTTASHSH</sequence>
<dbReference type="EMBL" id="VOXD01000023">
    <property type="protein sequence ID" value="TXF88444.1"/>
    <property type="molecule type" value="Genomic_DNA"/>
</dbReference>
<gene>
    <name evidence="1" type="ORF">FUA23_14895</name>
</gene>
<name>A0A5C7FCP7_9BACT</name>
<proteinExistence type="predicted"/>
<dbReference type="PANTHER" id="PTHR37489">
    <property type="entry name" value="DUF3500 DOMAIN-CONTAINING PROTEIN"/>
    <property type="match status" value="1"/>
</dbReference>
<dbReference type="InterPro" id="IPR021889">
    <property type="entry name" value="DUF3500"/>
</dbReference>
<evidence type="ECO:0000313" key="1">
    <source>
        <dbReference type="EMBL" id="TXF88444.1"/>
    </source>
</evidence>